<dbReference type="RefSeq" id="WP_116625706.1">
    <property type="nucleotide sequence ID" value="NZ_QURN01000024.1"/>
</dbReference>
<gene>
    <name evidence="4" type="ORF">DY251_20165</name>
</gene>
<accession>A0A371X3S4</accession>
<protein>
    <submittedName>
        <fullName evidence="4">LLM class flavin-dependent oxidoreductase</fullName>
    </submittedName>
</protein>
<dbReference type="SUPFAM" id="SSF51679">
    <property type="entry name" value="Bacterial luciferase-like"/>
    <property type="match status" value="1"/>
</dbReference>
<dbReference type="GO" id="GO:0004497">
    <property type="term" value="F:monooxygenase activity"/>
    <property type="evidence" value="ECO:0007669"/>
    <property type="project" value="UniProtKB-KW"/>
</dbReference>
<dbReference type="InterPro" id="IPR036661">
    <property type="entry name" value="Luciferase-like_sf"/>
</dbReference>
<evidence type="ECO:0000256" key="1">
    <source>
        <dbReference type="ARBA" id="ARBA00023002"/>
    </source>
</evidence>
<keyword evidence="5" id="KW-1185">Reference proteome</keyword>
<reference evidence="5" key="1">
    <citation type="submission" date="2018-08" db="EMBL/GenBank/DDBJ databases">
        <authorList>
            <person name="Im W.T."/>
        </authorList>
    </citation>
    <scope>NUCLEOTIDE SEQUENCE [LARGE SCALE GENOMIC DNA]</scope>
    <source>
        <strain evidence="5">LA-28</strain>
    </source>
</reference>
<evidence type="ECO:0000259" key="3">
    <source>
        <dbReference type="Pfam" id="PF00296"/>
    </source>
</evidence>
<name>A0A371X3S4_9HYPH</name>
<dbReference type="PANTHER" id="PTHR30137">
    <property type="entry name" value="LUCIFERASE-LIKE MONOOXYGENASE"/>
    <property type="match status" value="1"/>
</dbReference>
<dbReference type="GO" id="GO:0005829">
    <property type="term" value="C:cytosol"/>
    <property type="evidence" value="ECO:0007669"/>
    <property type="project" value="TreeGrafter"/>
</dbReference>
<dbReference type="InterPro" id="IPR011251">
    <property type="entry name" value="Luciferase-like_dom"/>
</dbReference>
<dbReference type="PANTHER" id="PTHR30137:SF8">
    <property type="entry name" value="BLR5498 PROTEIN"/>
    <property type="match status" value="1"/>
</dbReference>
<evidence type="ECO:0000313" key="4">
    <source>
        <dbReference type="EMBL" id="RFC63875.1"/>
    </source>
</evidence>
<feature type="domain" description="Luciferase-like" evidence="3">
    <location>
        <begin position="2"/>
        <end position="306"/>
    </location>
</feature>
<dbReference type="Pfam" id="PF00296">
    <property type="entry name" value="Bac_luciferase"/>
    <property type="match status" value="1"/>
</dbReference>
<evidence type="ECO:0000256" key="2">
    <source>
        <dbReference type="ARBA" id="ARBA00023033"/>
    </source>
</evidence>
<dbReference type="Gene3D" id="3.20.20.30">
    <property type="entry name" value="Luciferase-like domain"/>
    <property type="match status" value="1"/>
</dbReference>
<keyword evidence="2" id="KW-0503">Monooxygenase</keyword>
<dbReference type="GO" id="GO:0016705">
    <property type="term" value="F:oxidoreductase activity, acting on paired donors, with incorporation or reduction of molecular oxygen"/>
    <property type="evidence" value="ECO:0007669"/>
    <property type="project" value="InterPro"/>
</dbReference>
<sequence>MDFNYFLTSYLPSKEFGGKQLYSNMLEQAVLADKLGFRAVSIPEHHLVNLLLVPSPLQMAVKVATLTKQVEITTAIAVLPVRDMRVFAGEIVLADILCDGRLNLGVGRGAFGFELARLGTPIEKSREKFDESFAVLQALLSGEEISWNGKYYQFDPITVMPRPMRRVPMMVAAMAPEAIYSAASKGLSVQTTPLQEAHSVLLEQVDAFKRGKEAAGEAGRHSRLALQRVAYAARDRAEATRSLEFIHDYYKRFDNVFSGPGVVKNGLVEPLPRKQTIDELERNVLVCTPSEMIDRLGQYQDAGIDEVILSCGFGQNQADMIEMMQRFASDVAPHFARQNVDAVA</sequence>
<proteinExistence type="predicted"/>
<keyword evidence="1" id="KW-0560">Oxidoreductase</keyword>
<comment type="caution">
    <text evidence="4">The sequence shown here is derived from an EMBL/GenBank/DDBJ whole genome shotgun (WGS) entry which is preliminary data.</text>
</comment>
<evidence type="ECO:0000313" key="5">
    <source>
        <dbReference type="Proteomes" id="UP000262379"/>
    </source>
</evidence>
<dbReference type="Proteomes" id="UP000262379">
    <property type="component" value="Unassembled WGS sequence"/>
</dbReference>
<dbReference type="AlphaFoldDB" id="A0A371X3S4"/>
<dbReference type="InterPro" id="IPR050766">
    <property type="entry name" value="Bact_Lucif_Oxidored"/>
</dbReference>
<dbReference type="EMBL" id="QURN01000024">
    <property type="protein sequence ID" value="RFC63875.1"/>
    <property type="molecule type" value="Genomic_DNA"/>
</dbReference>
<organism evidence="4 5">
    <name type="scientific">Mesorhizobium denitrificans</name>
    <dbReference type="NCBI Taxonomy" id="2294114"/>
    <lineage>
        <taxon>Bacteria</taxon>
        <taxon>Pseudomonadati</taxon>
        <taxon>Pseudomonadota</taxon>
        <taxon>Alphaproteobacteria</taxon>
        <taxon>Hyphomicrobiales</taxon>
        <taxon>Phyllobacteriaceae</taxon>
        <taxon>Mesorhizobium</taxon>
    </lineage>
</organism>